<feature type="transmembrane region" description="Helical" evidence="4">
    <location>
        <begin position="72"/>
        <end position="94"/>
    </location>
</feature>
<dbReference type="InterPro" id="IPR002401">
    <property type="entry name" value="Cyt_P450_E_grp-I"/>
</dbReference>
<dbReference type="GO" id="GO:0016705">
    <property type="term" value="F:oxidoreductase activity, acting on paired donors, with incorporation or reduction of molecular oxygen"/>
    <property type="evidence" value="ECO:0007669"/>
    <property type="project" value="InterPro"/>
</dbReference>
<keyword evidence="4" id="KW-0472">Membrane</keyword>
<feature type="transmembrane region" description="Helical" evidence="4">
    <location>
        <begin position="46"/>
        <end position="66"/>
    </location>
</feature>
<evidence type="ECO:0000256" key="3">
    <source>
        <dbReference type="ARBA" id="ARBA00023004"/>
    </source>
</evidence>
<dbReference type="Proteomes" id="UP000030651">
    <property type="component" value="Unassembled WGS sequence"/>
</dbReference>
<dbReference type="AlphaFoldDB" id="W3X494"/>
<gene>
    <name evidence="5" type="ORF">PFICI_08409</name>
</gene>
<evidence type="ECO:0000256" key="1">
    <source>
        <dbReference type="ARBA" id="ARBA00022617"/>
    </source>
</evidence>
<dbReference type="PRINTS" id="PR00463">
    <property type="entry name" value="EP450I"/>
</dbReference>
<keyword evidence="4" id="KW-1133">Transmembrane helix</keyword>
<dbReference type="OrthoDB" id="6692864at2759"/>
<dbReference type="GeneID" id="19273422"/>
<keyword evidence="4" id="KW-0812">Transmembrane</keyword>
<dbReference type="PANTHER" id="PTHR24305">
    <property type="entry name" value="CYTOCHROME P450"/>
    <property type="match status" value="1"/>
</dbReference>
<dbReference type="InParanoid" id="W3X494"/>
<evidence type="ECO:0000256" key="4">
    <source>
        <dbReference type="SAM" id="Phobius"/>
    </source>
</evidence>
<protein>
    <submittedName>
        <fullName evidence="5">Uncharacterized protein</fullName>
    </submittedName>
</protein>
<keyword evidence="6" id="KW-1185">Reference proteome</keyword>
<dbReference type="RefSeq" id="XP_007835181.1">
    <property type="nucleotide sequence ID" value="XM_007836990.1"/>
</dbReference>
<sequence length="517" mass="58061">MADWAGKLYDIARADLSHTAAMSAFLAVSFHLVIQSVEFEDFMFHFLAVCTVLWPMLLGFFIHYGQYHPTAAVAKSAVVATTFQGCLLLSIAVYRLGFHRCSKFPGPIGARVSRFYATYLSLKNVQYYRELEKMHTKYGDFVRTGPREITILRQSAVDIIYGPKSQCRKSTWYGQTGNDPLKSSLHMTRDHESHRLRRKAWDKSMSVKGNIIALASYEPRIMSGVNALVAQLKQRGEDGVNMTDWSMFFSFDLMGQVGFGKDFGQLHTGQEHSAIRPIHAHIKTLGIFQTVPWLLYLMSAIPGAAAAYSEIFDFCANEIRTKQQTWNKEKDPSDIASWLIKAVQEKDVSAAPSPQAIEDDARIILLAGSDTTATTLSHCLFLVVKYPHEQKKLQALLDATMPGGADDWTFEKVKSIKYLDDFISETLRVKAALTLAGPRETPAGGLQIDEVHIPGGVNVLVPAGQIHRDPRYWKQADEFIPERWGERREEMGTDGAPYLPFLLGRCQLGRLDCIDRV</sequence>
<dbReference type="InterPro" id="IPR001128">
    <property type="entry name" value="Cyt_P450"/>
</dbReference>
<accession>W3X494</accession>
<dbReference type="SUPFAM" id="SSF48264">
    <property type="entry name" value="Cytochrome P450"/>
    <property type="match status" value="1"/>
</dbReference>
<dbReference type="GO" id="GO:0020037">
    <property type="term" value="F:heme binding"/>
    <property type="evidence" value="ECO:0007669"/>
    <property type="project" value="InterPro"/>
</dbReference>
<dbReference type="InterPro" id="IPR036396">
    <property type="entry name" value="Cyt_P450_sf"/>
</dbReference>
<keyword evidence="3" id="KW-0408">Iron</keyword>
<keyword evidence="2" id="KW-0479">Metal-binding</keyword>
<evidence type="ECO:0000256" key="2">
    <source>
        <dbReference type="ARBA" id="ARBA00022723"/>
    </source>
</evidence>
<dbReference type="InterPro" id="IPR050121">
    <property type="entry name" value="Cytochrome_P450_monoxygenase"/>
</dbReference>
<dbReference type="CDD" id="cd11061">
    <property type="entry name" value="CYP67-like"/>
    <property type="match status" value="1"/>
</dbReference>
<organism evidence="5 6">
    <name type="scientific">Pestalotiopsis fici (strain W106-1 / CGMCC3.15140)</name>
    <dbReference type="NCBI Taxonomy" id="1229662"/>
    <lineage>
        <taxon>Eukaryota</taxon>
        <taxon>Fungi</taxon>
        <taxon>Dikarya</taxon>
        <taxon>Ascomycota</taxon>
        <taxon>Pezizomycotina</taxon>
        <taxon>Sordariomycetes</taxon>
        <taxon>Xylariomycetidae</taxon>
        <taxon>Amphisphaeriales</taxon>
        <taxon>Sporocadaceae</taxon>
        <taxon>Pestalotiopsis</taxon>
    </lineage>
</organism>
<keyword evidence="1" id="KW-0349">Heme</keyword>
<dbReference type="GO" id="GO:0005506">
    <property type="term" value="F:iron ion binding"/>
    <property type="evidence" value="ECO:0007669"/>
    <property type="project" value="InterPro"/>
</dbReference>
<dbReference type="Pfam" id="PF00067">
    <property type="entry name" value="p450"/>
    <property type="match status" value="1"/>
</dbReference>
<dbReference type="Gene3D" id="1.10.630.10">
    <property type="entry name" value="Cytochrome P450"/>
    <property type="match status" value="1"/>
</dbReference>
<dbReference type="HOGENOM" id="CLU_001570_14_10_1"/>
<dbReference type="OMA" id="WSYEKVK"/>
<evidence type="ECO:0000313" key="5">
    <source>
        <dbReference type="EMBL" id="ETS80880.1"/>
    </source>
</evidence>
<name>W3X494_PESFW</name>
<dbReference type="PANTHER" id="PTHR24305:SF78">
    <property type="entry name" value="P450, PUTATIVE (EUROFUNG)-RELATED"/>
    <property type="match status" value="1"/>
</dbReference>
<dbReference type="eggNOG" id="KOG0158">
    <property type="taxonomic scope" value="Eukaryota"/>
</dbReference>
<dbReference type="GO" id="GO:0004497">
    <property type="term" value="F:monooxygenase activity"/>
    <property type="evidence" value="ECO:0007669"/>
    <property type="project" value="InterPro"/>
</dbReference>
<dbReference type="KEGG" id="pfy:PFICI_08409"/>
<reference evidence="6" key="1">
    <citation type="journal article" date="2015" name="BMC Genomics">
        <title>Genomic and transcriptomic analysis of the endophytic fungus Pestalotiopsis fici reveals its lifestyle and high potential for synthesis of natural products.</title>
        <authorList>
            <person name="Wang X."/>
            <person name="Zhang X."/>
            <person name="Liu L."/>
            <person name="Xiang M."/>
            <person name="Wang W."/>
            <person name="Sun X."/>
            <person name="Che Y."/>
            <person name="Guo L."/>
            <person name="Liu G."/>
            <person name="Guo L."/>
            <person name="Wang C."/>
            <person name="Yin W.B."/>
            <person name="Stadler M."/>
            <person name="Zhang X."/>
            <person name="Liu X."/>
        </authorList>
    </citation>
    <scope>NUCLEOTIDE SEQUENCE [LARGE SCALE GENOMIC DNA]</scope>
    <source>
        <strain evidence="6">W106-1 / CGMCC3.15140</strain>
    </source>
</reference>
<proteinExistence type="predicted"/>
<evidence type="ECO:0000313" key="6">
    <source>
        <dbReference type="Proteomes" id="UP000030651"/>
    </source>
</evidence>
<dbReference type="EMBL" id="KI912113">
    <property type="protein sequence ID" value="ETS80880.1"/>
    <property type="molecule type" value="Genomic_DNA"/>
</dbReference>